<gene>
    <name evidence="7" type="ORF">CLO192961_LOCUS48766</name>
</gene>
<evidence type="ECO:0000256" key="3">
    <source>
        <dbReference type="ARBA" id="ARBA00022691"/>
    </source>
</evidence>
<evidence type="ECO:0000313" key="8">
    <source>
        <dbReference type="Proteomes" id="UP000766486"/>
    </source>
</evidence>
<dbReference type="EMBL" id="CABFNS010000368">
    <property type="protein sequence ID" value="VUC21320.1"/>
    <property type="molecule type" value="Genomic_DNA"/>
</dbReference>
<dbReference type="Pfam" id="PF13649">
    <property type="entry name" value="Methyltransf_25"/>
    <property type="match status" value="1"/>
</dbReference>
<reference evidence="7 8" key="1">
    <citation type="submission" date="2019-06" db="EMBL/GenBank/DDBJ databases">
        <authorList>
            <person name="Broberg M."/>
        </authorList>
    </citation>
    <scope>NUCLEOTIDE SEQUENCE [LARGE SCALE GENOMIC DNA]</scope>
</reference>
<dbReference type="Proteomes" id="UP000766486">
    <property type="component" value="Unassembled WGS sequence"/>
</dbReference>
<sequence>MSSPVVSASDENQEVPQHNHVRIGGVRESSTPDLRSRDVQWFHKSPGQLSPVFRALLEEYGRVAPEDVEQHLISVRNLAWEVNPMPCLGRFLFTELHMVHDEELHKIVLKRLQSGDRLIDVGCCLGQDIRKLIHDGAPAENLVGLDLDERFFEAGFQLFQDSDTKARFVKANILHQSPALDKMKRSFDMAYMDMFLHMLSWDDQITACKTIVSLLKPVQGSFFAGESAGHVHGIPTQATWNKLTFRHNEASFKKLMQQVSEETRSRWDVKCQLIQGSGRTSWANQMNRRFLFQVTRL</sequence>
<proteinExistence type="inferred from homology"/>
<evidence type="ECO:0000256" key="1">
    <source>
        <dbReference type="ARBA" id="ARBA00005179"/>
    </source>
</evidence>
<evidence type="ECO:0000256" key="5">
    <source>
        <dbReference type="SAM" id="MobiDB-lite"/>
    </source>
</evidence>
<keyword evidence="3" id="KW-0949">S-adenosyl-L-methionine</keyword>
<dbReference type="InterPro" id="IPR029063">
    <property type="entry name" value="SAM-dependent_MTases_sf"/>
</dbReference>
<evidence type="ECO:0000259" key="6">
    <source>
        <dbReference type="Pfam" id="PF13649"/>
    </source>
</evidence>
<accession>A0ABY6TTJ5</accession>
<dbReference type="PANTHER" id="PTHR35897">
    <property type="entry name" value="METHYLTRANSFERASE AUSD"/>
    <property type="match status" value="1"/>
</dbReference>
<protein>
    <recommendedName>
        <fullName evidence="6">Methyltransferase domain-containing protein</fullName>
    </recommendedName>
</protein>
<evidence type="ECO:0000256" key="4">
    <source>
        <dbReference type="ARBA" id="ARBA00038314"/>
    </source>
</evidence>
<evidence type="ECO:0000256" key="2">
    <source>
        <dbReference type="ARBA" id="ARBA00022679"/>
    </source>
</evidence>
<comment type="similarity">
    <text evidence="4">Belongs to the class I-like SAM-binding methyltransferase superfamily.</text>
</comment>
<keyword evidence="2" id="KW-0808">Transferase</keyword>
<organism evidence="7 8">
    <name type="scientific">Bionectria ochroleuca</name>
    <name type="common">Gliocladium roseum</name>
    <dbReference type="NCBI Taxonomy" id="29856"/>
    <lineage>
        <taxon>Eukaryota</taxon>
        <taxon>Fungi</taxon>
        <taxon>Dikarya</taxon>
        <taxon>Ascomycota</taxon>
        <taxon>Pezizomycotina</taxon>
        <taxon>Sordariomycetes</taxon>
        <taxon>Hypocreomycetidae</taxon>
        <taxon>Hypocreales</taxon>
        <taxon>Bionectriaceae</taxon>
        <taxon>Clonostachys</taxon>
    </lineage>
</organism>
<comment type="pathway">
    <text evidence="1">Secondary metabolite biosynthesis.</text>
</comment>
<dbReference type="PANTHER" id="PTHR35897:SF1">
    <property type="entry name" value="METHYLTRANSFERASE AUSD"/>
    <property type="match status" value="1"/>
</dbReference>
<name>A0ABY6TTJ5_BIOOC</name>
<feature type="compositionally biased region" description="Polar residues" evidence="5">
    <location>
        <begin position="1"/>
        <end position="16"/>
    </location>
</feature>
<feature type="domain" description="Methyltransferase" evidence="6">
    <location>
        <begin position="119"/>
        <end position="217"/>
    </location>
</feature>
<dbReference type="SUPFAM" id="SSF53335">
    <property type="entry name" value="S-adenosyl-L-methionine-dependent methyltransferases"/>
    <property type="match status" value="1"/>
</dbReference>
<dbReference type="InterPro" id="IPR041698">
    <property type="entry name" value="Methyltransf_25"/>
</dbReference>
<dbReference type="InterPro" id="IPR051654">
    <property type="entry name" value="Meroterpenoid_MTases"/>
</dbReference>
<dbReference type="Gene3D" id="3.40.50.150">
    <property type="entry name" value="Vaccinia Virus protein VP39"/>
    <property type="match status" value="1"/>
</dbReference>
<keyword evidence="8" id="KW-1185">Reference proteome</keyword>
<evidence type="ECO:0000313" key="7">
    <source>
        <dbReference type="EMBL" id="VUC21320.1"/>
    </source>
</evidence>
<feature type="region of interest" description="Disordered" evidence="5">
    <location>
        <begin position="1"/>
        <end position="31"/>
    </location>
</feature>
<comment type="caution">
    <text evidence="7">The sequence shown here is derived from an EMBL/GenBank/DDBJ whole genome shotgun (WGS) entry which is preliminary data.</text>
</comment>